<keyword evidence="7" id="KW-1185">Reference proteome</keyword>
<reference evidence="6 7" key="1">
    <citation type="submission" date="2014-12" db="EMBL/GenBank/DDBJ databases">
        <authorList>
            <person name="Neuveglise Cecile"/>
        </authorList>
    </citation>
    <scope>NUCLEOTIDE SEQUENCE [LARGE SCALE GENOMIC DNA]</scope>
    <source>
        <strain evidence="6 7">CBS 12615</strain>
    </source>
</reference>
<evidence type="ECO:0000256" key="3">
    <source>
        <dbReference type="ARBA" id="ARBA00022833"/>
    </source>
</evidence>
<dbReference type="GO" id="GO:0004526">
    <property type="term" value="F:ribonuclease P activity"/>
    <property type="evidence" value="ECO:0007669"/>
    <property type="project" value="EnsemblFungi"/>
</dbReference>
<dbReference type="GeneID" id="34683744"/>
<evidence type="ECO:0000256" key="4">
    <source>
        <dbReference type="ARBA" id="ARBA00038402"/>
    </source>
</evidence>
<dbReference type="GO" id="GO:0005655">
    <property type="term" value="C:nucleolar ribonuclease P complex"/>
    <property type="evidence" value="ECO:0007669"/>
    <property type="project" value="EnsemblFungi"/>
</dbReference>
<dbReference type="EMBL" id="LN736360">
    <property type="protein sequence ID" value="CEP60363.1"/>
    <property type="molecule type" value="Genomic_DNA"/>
</dbReference>
<proteinExistence type="inferred from homology"/>
<dbReference type="GO" id="GO:0046872">
    <property type="term" value="F:metal ion binding"/>
    <property type="evidence" value="ECO:0007669"/>
    <property type="project" value="UniProtKB-KW"/>
</dbReference>
<dbReference type="Proteomes" id="UP000054304">
    <property type="component" value="Unassembled WGS sequence"/>
</dbReference>
<dbReference type="AlphaFoldDB" id="A0A0C7MKN4"/>
<dbReference type="HOGENOM" id="CLU_079140_4_1_1"/>
<organism evidence="6 7">
    <name type="scientific">Lachancea lanzarotensis</name>
    <dbReference type="NCBI Taxonomy" id="1245769"/>
    <lineage>
        <taxon>Eukaryota</taxon>
        <taxon>Fungi</taxon>
        <taxon>Dikarya</taxon>
        <taxon>Ascomycota</taxon>
        <taxon>Saccharomycotina</taxon>
        <taxon>Saccharomycetes</taxon>
        <taxon>Saccharomycetales</taxon>
        <taxon>Saccharomycetaceae</taxon>
        <taxon>Lachancea</taxon>
    </lineage>
</organism>
<dbReference type="Gene3D" id="6.20.50.20">
    <property type="match status" value="1"/>
</dbReference>
<protein>
    <submittedName>
        <fullName evidence="6">LALA0S01e09010g1_1</fullName>
    </submittedName>
</protein>
<dbReference type="GO" id="GO:0034965">
    <property type="term" value="P:intronic box C/D snoRNA processing"/>
    <property type="evidence" value="ECO:0007669"/>
    <property type="project" value="EnsemblFungi"/>
</dbReference>
<dbReference type="STRING" id="1245769.A0A0C7MKN4"/>
<keyword evidence="3" id="KW-0862">Zinc</keyword>
<keyword evidence="1" id="KW-0819">tRNA processing</keyword>
<sequence length="160" mass="18378">MVKGTATNNAMPARNRGKGQNINEDGVLIVPPPKSVSNKDHMQRLNYLFQVSTYHTMVDASDESHALSRIYMRNLDLIQKKTKSSLTPGMKRQICKRCHRVQIPMRTQDISIVNESKEQTRKSQVLEVRCRCGSKKRFPFGRDPTYKTHAEKSSLVYIQK</sequence>
<feature type="region of interest" description="Disordered" evidence="5">
    <location>
        <begin position="1"/>
        <end position="26"/>
    </location>
</feature>
<feature type="compositionally biased region" description="Polar residues" evidence="5">
    <location>
        <begin position="1"/>
        <end position="10"/>
    </location>
</feature>
<dbReference type="InterPro" id="IPR007175">
    <property type="entry name" value="Rpr2/Snm1/Rpp21"/>
</dbReference>
<dbReference type="Pfam" id="PF04032">
    <property type="entry name" value="Rpr2"/>
    <property type="match status" value="1"/>
</dbReference>
<keyword evidence="2" id="KW-0479">Metal-binding</keyword>
<comment type="similarity">
    <text evidence="4">Belongs to the eukaryotic/archaeal RNase P protein component 4 family.</text>
</comment>
<dbReference type="GO" id="GO:0001682">
    <property type="term" value="P:tRNA 5'-leader removal"/>
    <property type="evidence" value="ECO:0007669"/>
    <property type="project" value="EnsemblFungi"/>
</dbReference>
<accession>A0A0C7MKN4</accession>
<dbReference type="PANTHER" id="PTHR14742:SF0">
    <property type="entry name" value="RIBONUCLEASE P PROTEIN SUBUNIT P21"/>
    <property type="match status" value="1"/>
</dbReference>
<dbReference type="OrthoDB" id="128536at2759"/>
<name>A0A0C7MKN4_9SACH</name>
<evidence type="ECO:0000256" key="5">
    <source>
        <dbReference type="SAM" id="MobiDB-lite"/>
    </source>
</evidence>
<evidence type="ECO:0000313" key="6">
    <source>
        <dbReference type="EMBL" id="CEP60363.1"/>
    </source>
</evidence>
<dbReference type="RefSeq" id="XP_022626607.1">
    <property type="nucleotide sequence ID" value="XM_022774518.1"/>
</dbReference>
<evidence type="ECO:0000256" key="2">
    <source>
        <dbReference type="ARBA" id="ARBA00022723"/>
    </source>
</evidence>
<dbReference type="PANTHER" id="PTHR14742">
    <property type="entry name" value="RIBONUCLEASE P SUBUNIT P21"/>
    <property type="match status" value="1"/>
</dbReference>
<gene>
    <name evidence="6" type="ORF">LALA0_S01e09010g</name>
</gene>
<evidence type="ECO:0000256" key="1">
    <source>
        <dbReference type="ARBA" id="ARBA00022694"/>
    </source>
</evidence>
<evidence type="ECO:0000313" key="7">
    <source>
        <dbReference type="Proteomes" id="UP000054304"/>
    </source>
</evidence>